<dbReference type="GO" id="GO:0016987">
    <property type="term" value="F:sigma factor activity"/>
    <property type="evidence" value="ECO:0007669"/>
    <property type="project" value="UniProtKB-KW"/>
</dbReference>
<dbReference type="CDD" id="cd06171">
    <property type="entry name" value="Sigma70_r4"/>
    <property type="match status" value="1"/>
</dbReference>
<dbReference type="GO" id="GO:0003677">
    <property type="term" value="F:DNA binding"/>
    <property type="evidence" value="ECO:0007669"/>
    <property type="project" value="InterPro"/>
</dbReference>
<dbReference type="SUPFAM" id="SSF88946">
    <property type="entry name" value="Sigma2 domain of RNA polymerase sigma factors"/>
    <property type="match status" value="1"/>
</dbReference>
<accession>A0A9D7XIR9</accession>
<evidence type="ECO:0000256" key="3">
    <source>
        <dbReference type="ARBA" id="ARBA00023082"/>
    </source>
</evidence>
<dbReference type="InterPro" id="IPR013324">
    <property type="entry name" value="RNA_pol_sigma_r3/r4-like"/>
</dbReference>
<sequence length="205" mass="23438">MTGSSSTETELVQRAARGDSDAFGALVQPHLSLFHNGIHRILGNMADTQDALQDALMSMHRDLPKFEGRSRFSSWGYRICLNAALMARRSRVRVHDMERPEPLALGPFDERGHHQGMDHLPEWQVEAQAHDLVEKQELRECLNRALDELPDSHRIVFVLKDLEDWDTEDIARHLQLTPGTVRQRLHRSRVLLQARLRTFVLGGSP</sequence>
<dbReference type="Pfam" id="PF08281">
    <property type="entry name" value="Sigma70_r4_2"/>
    <property type="match status" value="1"/>
</dbReference>
<dbReference type="PANTHER" id="PTHR43133:SF46">
    <property type="entry name" value="RNA POLYMERASE SIGMA-70 FACTOR ECF SUBFAMILY"/>
    <property type="match status" value="1"/>
</dbReference>
<dbReference type="NCBIfam" id="TIGR02937">
    <property type="entry name" value="sigma70-ECF"/>
    <property type="match status" value="1"/>
</dbReference>
<evidence type="ECO:0000313" key="8">
    <source>
        <dbReference type="Proteomes" id="UP000886657"/>
    </source>
</evidence>
<dbReference type="PANTHER" id="PTHR43133">
    <property type="entry name" value="RNA POLYMERASE ECF-TYPE SIGMA FACTO"/>
    <property type="match status" value="1"/>
</dbReference>
<evidence type="ECO:0000259" key="5">
    <source>
        <dbReference type="Pfam" id="PF04542"/>
    </source>
</evidence>
<dbReference type="AlphaFoldDB" id="A0A9D7XIR9"/>
<dbReference type="EMBL" id="JADKIO010000010">
    <property type="protein sequence ID" value="MBK9797567.1"/>
    <property type="molecule type" value="Genomic_DNA"/>
</dbReference>
<dbReference type="InterPro" id="IPR036388">
    <property type="entry name" value="WH-like_DNA-bd_sf"/>
</dbReference>
<dbReference type="InterPro" id="IPR013249">
    <property type="entry name" value="RNA_pol_sigma70_r4_t2"/>
</dbReference>
<dbReference type="InterPro" id="IPR013325">
    <property type="entry name" value="RNA_pol_sigma_r2"/>
</dbReference>
<dbReference type="Pfam" id="PF04542">
    <property type="entry name" value="Sigma70_r2"/>
    <property type="match status" value="1"/>
</dbReference>
<gene>
    <name evidence="7" type="ORF">IPP58_13945</name>
</gene>
<keyword evidence="2" id="KW-0805">Transcription regulation</keyword>
<dbReference type="Gene3D" id="1.10.1740.10">
    <property type="match status" value="1"/>
</dbReference>
<dbReference type="InterPro" id="IPR007627">
    <property type="entry name" value="RNA_pol_sigma70_r2"/>
</dbReference>
<evidence type="ECO:0000256" key="4">
    <source>
        <dbReference type="ARBA" id="ARBA00023163"/>
    </source>
</evidence>
<evidence type="ECO:0000256" key="2">
    <source>
        <dbReference type="ARBA" id="ARBA00023015"/>
    </source>
</evidence>
<dbReference type="Gene3D" id="1.10.10.10">
    <property type="entry name" value="Winged helix-like DNA-binding domain superfamily/Winged helix DNA-binding domain"/>
    <property type="match status" value="1"/>
</dbReference>
<dbReference type="Proteomes" id="UP000886657">
    <property type="component" value="Unassembled WGS sequence"/>
</dbReference>
<evidence type="ECO:0000259" key="6">
    <source>
        <dbReference type="Pfam" id="PF08281"/>
    </source>
</evidence>
<dbReference type="InterPro" id="IPR014284">
    <property type="entry name" value="RNA_pol_sigma-70_dom"/>
</dbReference>
<evidence type="ECO:0000313" key="7">
    <source>
        <dbReference type="EMBL" id="MBK9797567.1"/>
    </source>
</evidence>
<keyword evidence="3" id="KW-0731">Sigma factor</keyword>
<organism evidence="7 8">
    <name type="scientific">Candidatus Geothrix skivensis</name>
    <dbReference type="NCBI Taxonomy" id="2954439"/>
    <lineage>
        <taxon>Bacteria</taxon>
        <taxon>Pseudomonadati</taxon>
        <taxon>Acidobacteriota</taxon>
        <taxon>Holophagae</taxon>
        <taxon>Holophagales</taxon>
        <taxon>Holophagaceae</taxon>
        <taxon>Geothrix</taxon>
    </lineage>
</organism>
<name>A0A9D7XIR9_9BACT</name>
<feature type="domain" description="RNA polymerase sigma factor 70 region 4 type 2" evidence="6">
    <location>
        <begin position="139"/>
        <end position="190"/>
    </location>
</feature>
<comment type="similarity">
    <text evidence="1">Belongs to the sigma-70 factor family. ECF subfamily.</text>
</comment>
<dbReference type="GO" id="GO:0006352">
    <property type="term" value="P:DNA-templated transcription initiation"/>
    <property type="evidence" value="ECO:0007669"/>
    <property type="project" value="InterPro"/>
</dbReference>
<reference evidence="7" key="1">
    <citation type="submission" date="2020-10" db="EMBL/GenBank/DDBJ databases">
        <title>Connecting structure to function with the recovery of over 1000 high-quality activated sludge metagenome-assembled genomes encoding full-length rRNA genes using long-read sequencing.</title>
        <authorList>
            <person name="Singleton C.M."/>
            <person name="Petriglieri F."/>
            <person name="Kristensen J.M."/>
            <person name="Kirkegaard R.H."/>
            <person name="Michaelsen T.Y."/>
            <person name="Andersen M.H."/>
            <person name="Karst S.M."/>
            <person name="Dueholm M.S."/>
            <person name="Nielsen P.H."/>
            <person name="Albertsen M."/>
        </authorList>
    </citation>
    <scope>NUCLEOTIDE SEQUENCE</scope>
    <source>
        <strain evidence="7">Skiv_18-Q3-R9-52_MAXAC.067</strain>
    </source>
</reference>
<evidence type="ECO:0000256" key="1">
    <source>
        <dbReference type="ARBA" id="ARBA00010641"/>
    </source>
</evidence>
<feature type="domain" description="RNA polymerase sigma-70 region 2" evidence="5">
    <location>
        <begin position="26"/>
        <end position="93"/>
    </location>
</feature>
<dbReference type="SUPFAM" id="SSF88659">
    <property type="entry name" value="Sigma3 and sigma4 domains of RNA polymerase sigma factors"/>
    <property type="match status" value="1"/>
</dbReference>
<keyword evidence="4" id="KW-0804">Transcription</keyword>
<comment type="caution">
    <text evidence="7">The sequence shown here is derived from an EMBL/GenBank/DDBJ whole genome shotgun (WGS) entry which is preliminary data.</text>
</comment>
<dbReference type="InterPro" id="IPR039425">
    <property type="entry name" value="RNA_pol_sigma-70-like"/>
</dbReference>
<protein>
    <submittedName>
        <fullName evidence="7">Sigma-70 family RNA polymerase sigma factor</fullName>
    </submittedName>
</protein>
<proteinExistence type="inferred from homology"/>